<keyword evidence="3" id="KW-1185">Reference proteome</keyword>
<dbReference type="OrthoDB" id="5948587at2759"/>
<dbReference type="Proteomes" id="UP000792457">
    <property type="component" value="Unassembled WGS sequence"/>
</dbReference>
<protein>
    <submittedName>
        <fullName evidence="2">Uncharacterized protein</fullName>
    </submittedName>
</protein>
<gene>
    <name evidence="2" type="ORF">J437_LFUL000045</name>
</gene>
<sequence>MAMHWLSRGASGRRSRSRAGGGGGGRGPLLLLHLLHSALLLLAQWPAAGEAGLNRRTSQAHGGTLPSAYPPSLTVSPSTHQRHPQRTGAHAHSAEEASEDSGDSSAASSLAGPPSTADLEEEGMLPRVGSYVPSNCSSCRMRQEVRNLSLQNIKEEILNKLGMKIVPNITGRALPKIPRLHLLEVHGMQGDDPLSGGVNIFRPGPVILDEEDDFHARTERVIAFAQPREYALQYGPSGASPRGRLFL</sequence>
<proteinExistence type="predicted"/>
<evidence type="ECO:0000313" key="2">
    <source>
        <dbReference type="EMBL" id="KAG8225066.1"/>
    </source>
</evidence>
<accession>A0A8K0NWZ8</accession>
<feature type="compositionally biased region" description="Low complexity" evidence="1">
    <location>
        <begin position="103"/>
        <end position="117"/>
    </location>
</feature>
<dbReference type="EMBL" id="KZ308222">
    <property type="protein sequence ID" value="KAG8225066.1"/>
    <property type="molecule type" value="Genomic_DNA"/>
</dbReference>
<comment type="caution">
    <text evidence="2">The sequence shown here is derived from an EMBL/GenBank/DDBJ whole genome shotgun (WGS) entry which is preliminary data.</text>
</comment>
<feature type="region of interest" description="Disordered" evidence="1">
    <location>
        <begin position="1"/>
        <end position="23"/>
    </location>
</feature>
<organism evidence="2 3">
    <name type="scientific">Ladona fulva</name>
    <name type="common">Scarce chaser dragonfly</name>
    <name type="synonym">Libellula fulva</name>
    <dbReference type="NCBI Taxonomy" id="123851"/>
    <lineage>
        <taxon>Eukaryota</taxon>
        <taxon>Metazoa</taxon>
        <taxon>Ecdysozoa</taxon>
        <taxon>Arthropoda</taxon>
        <taxon>Hexapoda</taxon>
        <taxon>Insecta</taxon>
        <taxon>Pterygota</taxon>
        <taxon>Palaeoptera</taxon>
        <taxon>Odonata</taxon>
        <taxon>Epiprocta</taxon>
        <taxon>Anisoptera</taxon>
        <taxon>Libelluloidea</taxon>
        <taxon>Libellulidae</taxon>
        <taxon>Ladona</taxon>
    </lineage>
</organism>
<evidence type="ECO:0000256" key="1">
    <source>
        <dbReference type="SAM" id="MobiDB-lite"/>
    </source>
</evidence>
<reference evidence="2" key="1">
    <citation type="submission" date="2013-04" db="EMBL/GenBank/DDBJ databases">
        <authorList>
            <person name="Qu J."/>
            <person name="Murali S.C."/>
            <person name="Bandaranaike D."/>
            <person name="Bellair M."/>
            <person name="Blankenburg K."/>
            <person name="Chao H."/>
            <person name="Dinh H."/>
            <person name="Doddapaneni H."/>
            <person name="Downs B."/>
            <person name="Dugan-Rocha S."/>
            <person name="Elkadiri S."/>
            <person name="Gnanaolivu R.D."/>
            <person name="Hernandez B."/>
            <person name="Javaid M."/>
            <person name="Jayaseelan J.C."/>
            <person name="Lee S."/>
            <person name="Li M."/>
            <person name="Ming W."/>
            <person name="Munidasa M."/>
            <person name="Muniz J."/>
            <person name="Nguyen L."/>
            <person name="Ongeri F."/>
            <person name="Osuji N."/>
            <person name="Pu L.-L."/>
            <person name="Puazo M."/>
            <person name="Qu C."/>
            <person name="Quiroz J."/>
            <person name="Raj R."/>
            <person name="Weissenberger G."/>
            <person name="Xin Y."/>
            <person name="Zou X."/>
            <person name="Han Y."/>
            <person name="Richards S."/>
            <person name="Worley K."/>
            <person name="Muzny D."/>
            <person name="Gibbs R."/>
        </authorList>
    </citation>
    <scope>NUCLEOTIDE SEQUENCE</scope>
    <source>
        <strain evidence="2">Sampled in the wild</strain>
    </source>
</reference>
<reference evidence="2" key="2">
    <citation type="submission" date="2017-10" db="EMBL/GenBank/DDBJ databases">
        <title>Ladona fulva Genome sequencing and assembly.</title>
        <authorList>
            <person name="Murali S."/>
            <person name="Richards S."/>
            <person name="Bandaranaike D."/>
            <person name="Bellair M."/>
            <person name="Blankenburg K."/>
            <person name="Chao H."/>
            <person name="Dinh H."/>
            <person name="Doddapaneni H."/>
            <person name="Dugan-Rocha S."/>
            <person name="Elkadiri S."/>
            <person name="Gnanaolivu R."/>
            <person name="Hernandez B."/>
            <person name="Skinner E."/>
            <person name="Javaid M."/>
            <person name="Lee S."/>
            <person name="Li M."/>
            <person name="Ming W."/>
            <person name="Munidasa M."/>
            <person name="Muniz J."/>
            <person name="Nguyen L."/>
            <person name="Hughes D."/>
            <person name="Osuji N."/>
            <person name="Pu L.-L."/>
            <person name="Puazo M."/>
            <person name="Qu C."/>
            <person name="Quiroz J."/>
            <person name="Raj R."/>
            <person name="Weissenberger G."/>
            <person name="Xin Y."/>
            <person name="Zou X."/>
            <person name="Han Y."/>
            <person name="Worley K."/>
            <person name="Muzny D."/>
            <person name="Gibbs R."/>
        </authorList>
    </citation>
    <scope>NUCLEOTIDE SEQUENCE</scope>
    <source>
        <strain evidence="2">Sampled in the wild</strain>
    </source>
</reference>
<name>A0A8K0NWZ8_LADFU</name>
<dbReference type="Gene3D" id="2.60.120.970">
    <property type="match status" value="1"/>
</dbReference>
<feature type="compositionally biased region" description="Low complexity" evidence="1">
    <location>
        <begin position="1"/>
        <end position="10"/>
    </location>
</feature>
<dbReference type="AlphaFoldDB" id="A0A8K0NWZ8"/>
<feature type="region of interest" description="Disordered" evidence="1">
    <location>
        <begin position="54"/>
        <end position="125"/>
    </location>
</feature>
<evidence type="ECO:0000313" key="3">
    <source>
        <dbReference type="Proteomes" id="UP000792457"/>
    </source>
</evidence>